<dbReference type="GO" id="GO:0005524">
    <property type="term" value="F:ATP binding"/>
    <property type="evidence" value="ECO:0007669"/>
    <property type="project" value="UniProtKB-UniRule"/>
</dbReference>
<organism evidence="8 9">
    <name type="scientific">Bathycoccus prasinos</name>
    <dbReference type="NCBI Taxonomy" id="41875"/>
    <lineage>
        <taxon>Eukaryota</taxon>
        <taxon>Viridiplantae</taxon>
        <taxon>Chlorophyta</taxon>
        <taxon>Mamiellophyceae</taxon>
        <taxon>Mamiellales</taxon>
        <taxon>Bathycoccaceae</taxon>
        <taxon>Bathycoccus</taxon>
    </lineage>
</organism>
<dbReference type="GO" id="GO:0045116">
    <property type="term" value="P:protein neddylation"/>
    <property type="evidence" value="ECO:0007669"/>
    <property type="project" value="UniProtKB-UniRule"/>
</dbReference>
<evidence type="ECO:0000313" key="8">
    <source>
        <dbReference type="EMBL" id="CCO66127.1"/>
    </source>
</evidence>
<feature type="compositionally biased region" description="Basic and acidic residues" evidence="6">
    <location>
        <begin position="546"/>
        <end position="572"/>
    </location>
</feature>
<name>K8F235_9CHLO</name>
<dbReference type="Proteomes" id="UP000198341">
    <property type="component" value="Chromosome 7"/>
</dbReference>
<comment type="pathway">
    <text evidence="5">Protein modification; protein neddylation.</text>
</comment>
<dbReference type="OrthoDB" id="10255449at2759"/>
<comment type="similarity">
    <text evidence="5">Belongs to the ubiquitin-activating E1 family. UBA3 subfamily.</text>
</comment>
<dbReference type="SUPFAM" id="SSF69572">
    <property type="entry name" value="Activating enzymes of the ubiquitin-like proteins"/>
    <property type="match status" value="1"/>
</dbReference>
<comment type="catalytic activity">
    <reaction evidence="5">
        <text>ATP + [NEDD8 protein] + [E1 NEDD8-activating enzyme]-L-cysteine = AMP + diphosphate + [E1 NEDD8-activating enzyme]-S-[NEDD8 protein]-yl-L-cysteine.</text>
        <dbReference type="EC" id="6.2.1.64"/>
    </reaction>
</comment>
<accession>K8F235</accession>
<dbReference type="GO" id="GO:0005634">
    <property type="term" value="C:nucleus"/>
    <property type="evidence" value="ECO:0007669"/>
    <property type="project" value="TreeGrafter"/>
</dbReference>
<gene>
    <name evidence="8" type="ORF">Bathy07g00940</name>
</gene>
<keyword evidence="1 5" id="KW-0547">Nucleotide-binding</keyword>
<proteinExistence type="inferred from homology"/>
<dbReference type="EC" id="6.2.1.64" evidence="5"/>
<evidence type="ECO:0000256" key="3">
    <source>
        <dbReference type="ARBA" id="ARBA00022840"/>
    </source>
</evidence>
<evidence type="ECO:0000256" key="2">
    <source>
        <dbReference type="ARBA" id="ARBA00022786"/>
    </source>
</evidence>
<dbReference type="PANTHER" id="PTHR10953">
    <property type="entry name" value="UBIQUITIN-ACTIVATING ENZYME E1"/>
    <property type="match status" value="1"/>
</dbReference>
<dbReference type="UniPathway" id="UPA00885"/>
<dbReference type="InterPro" id="IPR035985">
    <property type="entry name" value="Ubiquitin-activating_enz"/>
</dbReference>
<feature type="compositionally biased region" description="Acidic residues" evidence="6">
    <location>
        <begin position="9"/>
        <end position="20"/>
    </location>
</feature>
<keyword evidence="2 5" id="KW-0833">Ubl conjugation pathway</keyword>
<dbReference type="InterPro" id="IPR045886">
    <property type="entry name" value="ThiF/MoeB/HesA"/>
</dbReference>
<evidence type="ECO:0000313" key="9">
    <source>
        <dbReference type="Proteomes" id="UP000198341"/>
    </source>
</evidence>
<feature type="compositionally biased region" description="Basic and acidic residues" evidence="6">
    <location>
        <begin position="417"/>
        <end position="451"/>
    </location>
</feature>
<dbReference type="STRING" id="41875.K8F235"/>
<reference evidence="8 9" key="1">
    <citation type="submission" date="2011-10" db="EMBL/GenBank/DDBJ databases">
        <authorList>
            <person name="Genoscope - CEA"/>
        </authorList>
    </citation>
    <scope>NUCLEOTIDE SEQUENCE [LARGE SCALE GENOMIC DNA]</scope>
    <source>
        <strain evidence="8 9">RCC 1105</strain>
    </source>
</reference>
<dbReference type="AlphaFoldDB" id="K8F235"/>
<dbReference type="PANTHER" id="PTHR10953:SF6">
    <property type="entry name" value="NEDD8-ACTIVATING ENZYME E1 CATALYTIC SUBUNIT"/>
    <property type="match status" value="1"/>
</dbReference>
<sequence>MDEDRAKDDDDSEGNFDDVNEDKNDGDRFFCKNPTERWADVDPLCARAGSGIFTDVDDFDGEGDGFSPDPSLLSLVRENIKVLVVGAGGLGCELLKDLTLSGFKHIDVIDMDTIDVSNLNRQFLFTEEDVGEPKATRAARAVNRRVRGAKVTGHYKRIEDMEDNWYRQFHVVVMGLDSIEARRYINKVYCSFLEFERESGEAREGTWTPLIDGGTEGFKGHARVIIPGKTPCFECTTWLFPPQTTFPLCTIAETPRSAAHCIEHAKIVQFPEEYTDEKEGGVKGGSGGGVTFDGDNPDHVTWVYKRALKRAESFGIPGVTYNHTLGVVKNIVPAIPSTNAIVSAYCAFEAFKIATGCLKSMDNYVMYAGSDKVYQNLMKLYKDEGCSQCGRGLFVQHVFDLEEATLADVLDAIESEHENTFGKREKEKEEDNVKKKDNKEGDKKEKDDMMDTAKGITGVSSDGATVWMGGVLASQYEENLSKLASDAFSVTIVANDDEEEKDDDESTRNKKTVVEKTIHVNSAKLPSPLRVGLVFEAKSRTRRKTSKEGKEREREREEVRTDTATERERHRV</sequence>
<dbReference type="Gene3D" id="3.40.50.720">
    <property type="entry name" value="NAD(P)-binding Rossmann-like Domain"/>
    <property type="match status" value="1"/>
</dbReference>
<feature type="domain" description="THIF-type NAD/FAD binding fold" evidence="7">
    <location>
        <begin position="79"/>
        <end position="386"/>
    </location>
</feature>
<dbReference type="Pfam" id="PF00899">
    <property type="entry name" value="ThiF"/>
    <property type="match status" value="1"/>
</dbReference>
<comment type="function">
    <text evidence="5">Catalytic subunit of the dimeric E1 enzyme, which activates NEDD8.</text>
</comment>
<feature type="region of interest" description="Disordered" evidence="6">
    <location>
        <begin position="417"/>
        <end position="455"/>
    </location>
</feature>
<dbReference type="Gene3D" id="1.10.10.520">
    <property type="entry name" value="Ubiquitin activating enzymes (Uba3). Chain: B, domain 2"/>
    <property type="match status" value="1"/>
</dbReference>
<feature type="active site" description="Glycyl thioester intermediate" evidence="4">
    <location>
        <position position="249"/>
    </location>
</feature>
<dbReference type="RefSeq" id="XP_007512039.1">
    <property type="nucleotide sequence ID" value="XM_007511977.1"/>
</dbReference>
<keyword evidence="3 5" id="KW-0067">ATP-binding</keyword>
<dbReference type="KEGG" id="bpg:Bathy07g00940"/>
<evidence type="ECO:0000256" key="4">
    <source>
        <dbReference type="PROSITE-ProRule" id="PRU10132"/>
    </source>
</evidence>
<dbReference type="GO" id="GO:0019781">
    <property type="term" value="F:NEDD8 activating enzyme activity"/>
    <property type="evidence" value="ECO:0007669"/>
    <property type="project" value="UniProtKB-UniRule"/>
</dbReference>
<keyword evidence="5" id="KW-0436">Ligase</keyword>
<dbReference type="eggNOG" id="KOG2015">
    <property type="taxonomic scope" value="Eukaryota"/>
</dbReference>
<keyword evidence="9" id="KW-1185">Reference proteome</keyword>
<feature type="region of interest" description="Disordered" evidence="6">
    <location>
        <begin position="1"/>
        <end position="27"/>
    </location>
</feature>
<feature type="region of interest" description="Disordered" evidence="6">
    <location>
        <begin position="536"/>
        <end position="572"/>
    </location>
</feature>
<dbReference type="InterPro" id="IPR023318">
    <property type="entry name" value="Ub_act_enz_dom_a_sf"/>
</dbReference>
<dbReference type="PROSITE" id="PS00865">
    <property type="entry name" value="UBIQUITIN_ACTIVAT_2"/>
    <property type="match status" value="1"/>
</dbReference>
<dbReference type="InterPro" id="IPR033127">
    <property type="entry name" value="UBQ-activ_enz_E1_Cys_AS"/>
</dbReference>
<dbReference type="EMBL" id="FO082272">
    <property type="protein sequence ID" value="CCO66127.1"/>
    <property type="molecule type" value="Genomic_DNA"/>
</dbReference>
<evidence type="ECO:0000256" key="1">
    <source>
        <dbReference type="ARBA" id="ARBA00022741"/>
    </source>
</evidence>
<dbReference type="GeneID" id="19014584"/>
<evidence type="ECO:0000256" key="5">
    <source>
        <dbReference type="RuleBase" id="RU368009"/>
    </source>
</evidence>
<evidence type="ECO:0000259" key="7">
    <source>
        <dbReference type="Pfam" id="PF00899"/>
    </source>
</evidence>
<protein>
    <recommendedName>
        <fullName evidence="5">NEDD8-activating enzyme E1 catalytic subunit</fullName>
        <ecNumber evidence="5">6.2.1.64</ecNumber>
    </recommendedName>
</protein>
<dbReference type="GO" id="GO:0005737">
    <property type="term" value="C:cytoplasm"/>
    <property type="evidence" value="ECO:0007669"/>
    <property type="project" value="TreeGrafter"/>
</dbReference>
<evidence type="ECO:0000256" key="6">
    <source>
        <dbReference type="SAM" id="MobiDB-lite"/>
    </source>
</evidence>
<dbReference type="InterPro" id="IPR000594">
    <property type="entry name" value="ThiF_NAD_FAD-bd"/>
</dbReference>